<comment type="caution">
    <text evidence="2">The sequence shown here is derived from an EMBL/GenBank/DDBJ whole genome shotgun (WGS) entry which is preliminary data.</text>
</comment>
<keyword evidence="3" id="KW-1185">Reference proteome</keyword>
<dbReference type="EMBL" id="JBBCAQ010000032">
    <property type="protein sequence ID" value="KAK7584243.1"/>
    <property type="molecule type" value="Genomic_DNA"/>
</dbReference>
<evidence type="ECO:0000313" key="2">
    <source>
        <dbReference type="EMBL" id="KAK7584243.1"/>
    </source>
</evidence>
<reference evidence="2 3" key="1">
    <citation type="submission" date="2024-03" db="EMBL/GenBank/DDBJ databases">
        <title>Adaptation during the transition from Ophiocordyceps entomopathogen to insect associate is accompanied by gene loss and intensified selection.</title>
        <authorList>
            <person name="Ward C.M."/>
            <person name="Onetto C.A."/>
            <person name="Borneman A.R."/>
        </authorList>
    </citation>
    <scope>NUCLEOTIDE SEQUENCE [LARGE SCALE GENOMIC DNA]</scope>
    <source>
        <strain evidence="2">AWRI1</strain>
        <tissue evidence="2">Single Adult Female</tissue>
    </source>
</reference>
<protein>
    <submittedName>
        <fullName evidence="2">Uncharacterized protein</fullName>
    </submittedName>
</protein>
<feature type="compositionally biased region" description="Polar residues" evidence="1">
    <location>
        <begin position="353"/>
        <end position="365"/>
    </location>
</feature>
<proteinExistence type="predicted"/>
<gene>
    <name evidence="2" type="ORF">V9T40_005206</name>
</gene>
<feature type="compositionally biased region" description="Basic and acidic residues" evidence="1">
    <location>
        <begin position="323"/>
        <end position="336"/>
    </location>
</feature>
<evidence type="ECO:0000313" key="3">
    <source>
        <dbReference type="Proteomes" id="UP001367676"/>
    </source>
</evidence>
<organism evidence="2 3">
    <name type="scientific">Parthenolecanium corni</name>
    <dbReference type="NCBI Taxonomy" id="536013"/>
    <lineage>
        <taxon>Eukaryota</taxon>
        <taxon>Metazoa</taxon>
        <taxon>Ecdysozoa</taxon>
        <taxon>Arthropoda</taxon>
        <taxon>Hexapoda</taxon>
        <taxon>Insecta</taxon>
        <taxon>Pterygota</taxon>
        <taxon>Neoptera</taxon>
        <taxon>Paraneoptera</taxon>
        <taxon>Hemiptera</taxon>
        <taxon>Sternorrhyncha</taxon>
        <taxon>Coccoidea</taxon>
        <taxon>Coccidae</taxon>
        <taxon>Parthenolecanium</taxon>
    </lineage>
</organism>
<sequence>MLGQITRHPSSTGDTKTRPEQIAAARAERRCRLPAIAQLARRPLRHHKKVVISPRDTIQPRVCMHSSENAVINANETTHTSKQHDKMGAVSHPTVAAAITHSSKQFAVNYVWLSIHKRALFAYRRRDAAGISTAFSPPPLAIHLTHHQKQHFHCIAATRNTTTSASVSEAATVNKPAKPKPPIESLSSSVAALRQAKTCGVASHLVRIIRAWSALPFLAHFSTSAIVNSRRSNRFPTRAKMEHPFAYTAIVATRYHLPFHFSALDAEEQVLTGPYGNANNIREWDCIIKRHEEWRRETGYAAGVYGKIKNEPPNDGACPSPSVKRDDANCQKEETRTAPPRRAISWRTPRHPTGSSSRPCTAASNKRSRTAPLITCQER</sequence>
<feature type="region of interest" description="Disordered" evidence="1">
    <location>
        <begin position="1"/>
        <end position="21"/>
    </location>
</feature>
<evidence type="ECO:0000256" key="1">
    <source>
        <dbReference type="SAM" id="MobiDB-lite"/>
    </source>
</evidence>
<name>A0AAN9THS5_9HEMI</name>
<accession>A0AAN9THS5</accession>
<feature type="region of interest" description="Disordered" evidence="1">
    <location>
        <begin position="310"/>
        <end position="379"/>
    </location>
</feature>
<dbReference type="Proteomes" id="UP001367676">
    <property type="component" value="Unassembled WGS sequence"/>
</dbReference>
<dbReference type="AlphaFoldDB" id="A0AAN9THS5"/>